<reference evidence="4" key="1">
    <citation type="submission" date="2015-10" db="EMBL/GenBank/DDBJ databases">
        <authorList>
            <person name="Martinez-Garcia P.J."/>
            <person name="Crepeau M.W."/>
            <person name="Puiu D."/>
            <person name="Gonzalez-Ibeas D."/>
            <person name="Whalen J."/>
            <person name="Stevens K."/>
            <person name="Paul R."/>
            <person name="Butterfield T."/>
            <person name="Britton M."/>
            <person name="Reagan R."/>
            <person name="Chakraborty S."/>
            <person name="Walawage S.L."/>
            <person name="Vasquez-Gross H.A."/>
            <person name="Cardeno C."/>
            <person name="Famula R."/>
            <person name="Pratt K."/>
            <person name="Kuruganti S."/>
            <person name="Aradhya M.K."/>
            <person name="Leslie C.A."/>
            <person name="Dandekar A.M."/>
            <person name="Salzberg S.L."/>
            <person name="Wegrzyn J.L."/>
            <person name="Langley C.H."/>
            <person name="Neale D.B."/>
        </authorList>
    </citation>
    <scope>NUCLEOTIDE SEQUENCE</scope>
    <source>
        <tissue evidence="4">Leaves</tissue>
    </source>
</reference>
<proteinExistence type="inferred from homology"/>
<comment type="similarity">
    <text evidence="1">Belongs to the UDP-glycosyltransferase family.</text>
</comment>
<feature type="non-terminal residue" evidence="4">
    <location>
        <position position="1"/>
    </location>
</feature>
<accession>A0A834D1Z7</accession>
<evidence type="ECO:0000256" key="1">
    <source>
        <dbReference type="ARBA" id="ARBA00009995"/>
    </source>
</evidence>
<dbReference type="Proteomes" id="UP000619265">
    <property type="component" value="Unassembled WGS sequence"/>
</dbReference>
<evidence type="ECO:0000313" key="4">
    <source>
        <dbReference type="EMBL" id="KAF5471861.1"/>
    </source>
</evidence>
<dbReference type="EMBL" id="LIHL02000004">
    <property type="protein sequence ID" value="KAF5471861.1"/>
    <property type="molecule type" value="Genomic_DNA"/>
</dbReference>
<gene>
    <name evidence="4" type="ORF">F2P56_008626</name>
</gene>
<name>A0A834D1Z7_JUGRE</name>
<sequence>LPNHHFNQLLLLSLSLILHIQMENNHDQKPHAVMFAYPLQGHVIPFVHLAMKLASKGFTITFINTLSIHHHVTKSQPHIAAKDNIFAGARESGLDIRYTTVSDGFPIGFDRSLNHDQYMEGLLHVLSAHVDEIVGKLVQHSDPPITCLIADTFFVWTSMIAEKYNLVNVSFWTEPVLVFTLYYHLDLLRKNGHFASQGTCVTSLYLSLLPFSLSCLLNFFQTFCK</sequence>
<dbReference type="Gramene" id="Jr04_04880_p2">
    <property type="protein sequence ID" value="cds.Jr04_04880_p2"/>
    <property type="gene ID" value="Jr04_04880"/>
</dbReference>
<protein>
    <recommendedName>
        <fullName evidence="6">UDP-glycosyltransferase 86A1-like</fullName>
    </recommendedName>
</protein>
<evidence type="ECO:0000256" key="3">
    <source>
        <dbReference type="SAM" id="SignalP"/>
    </source>
</evidence>
<keyword evidence="3" id="KW-0732">Signal</keyword>
<organism evidence="4 5">
    <name type="scientific">Juglans regia</name>
    <name type="common">English walnut</name>
    <dbReference type="NCBI Taxonomy" id="51240"/>
    <lineage>
        <taxon>Eukaryota</taxon>
        <taxon>Viridiplantae</taxon>
        <taxon>Streptophyta</taxon>
        <taxon>Embryophyta</taxon>
        <taxon>Tracheophyta</taxon>
        <taxon>Spermatophyta</taxon>
        <taxon>Magnoliopsida</taxon>
        <taxon>eudicotyledons</taxon>
        <taxon>Gunneridae</taxon>
        <taxon>Pentapetalae</taxon>
        <taxon>rosids</taxon>
        <taxon>fabids</taxon>
        <taxon>Fagales</taxon>
        <taxon>Juglandaceae</taxon>
        <taxon>Juglans</taxon>
    </lineage>
</organism>
<dbReference type="PANTHER" id="PTHR11926:SF1494">
    <property type="entry name" value="FLAVONOL 3-O-GLUCOSYLTRANSFERASE UGT76E12-RELATED"/>
    <property type="match status" value="1"/>
</dbReference>
<dbReference type="SUPFAM" id="SSF53756">
    <property type="entry name" value="UDP-Glycosyltransferase/glycogen phosphorylase"/>
    <property type="match status" value="1"/>
</dbReference>
<feature type="signal peptide" evidence="3">
    <location>
        <begin position="1"/>
        <end position="22"/>
    </location>
</feature>
<comment type="caution">
    <text evidence="4">The sequence shown here is derived from an EMBL/GenBank/DDBJ whole genome shotgun (WGS) entry which is preliminary data.</text>
</comment>
<dbReference type="AlphaFoldDB" id="A0A834D1Z7"/>
<evidence type="ECO:0000256" key="2">
    <source>
        <dbReference type="ARBA" id="ARBA00022676"/>
    </source>
</evidence>
<keyword evidence="2" id="KW-0328">Glycosyltransferase</keyword>
<evidence type="ECO:0008006" key="6">
    <source>
        <dbReference type="Google" id="ProtNLM"/>
    </source>
</evidence>
<dbReference type="Gene3D" id="3.40.50.2000">
    <property type="entry name" value="Glycogen Phosphorylase B"/>
    <property type="match status" value="1"/>
</dbReference>
<dbReference type="GO" id="GO:0016757">
    <property type="term" value="F:glycosyltransferase activity"/>
    <property type="evidence" value="ECO:0007669"/>
    <property type="project" value="UniProtKB-KW"/>
</dbReference>
<evidence type="ECO:0000313" key="5">
    <source>
        <dbReference type="Proteomes" id="UP000619265"/>
    </source>
</evidence>
<reference evidence="4" key="2">
    <citation type="submission" date="2020-03" db="EMBL/GenBank/DDBJ databases">
        <title>Walnut 2.0.</title>
        <authorList>
            <person name="Marrano A."/>
            <person name="Britton M."/>
            <person name="Zimin A.V."/>
            <person name="Zaini P.A."/>
            <person name="Workman R."/>
            <person name="Puiu D."/>
            <person name="Bianco L."/>
            <person name="Allen B.J."/>
            <person name="Troggio M."/>
            <person name="Leslie C.A."/>
            <person name="Timp W."/>
            <person name="Dendekar A."/>
            <person name="Salzberg S.L."/>
            <person name="Neale D.B."/>
        </authorList>
    </citation>
    <scope>NUCLEOTIDE SEQUENCE</scope>
    <source>
        <tissue evidence="4">Leaves</tissue>
    </source>
</reference>
<dbReference type="PANTHER" id="PTHR11926">
    <property type="entry name" value="GLUCOSYL/GLUCURONOSYL TRANSFERASES"/>
    <property type="match status" value="1"/>
</dbReference>
<feature type="chain" id="PRO_5033020256" description="UDP-glycosyltransferase 86A1-like" evidence="3">
    <location>
        <begin position="23"/>
        <end position="225"/>
    </location>
</feature>
<keyword evidence="2" id="KW-0808">Transferase</keyword>